<gene>
    <name evidence="3" type="ORF">CBG50_09725</name>
</gene>
<keyword evidence="1" id="KW-0175">Coiled coil</keyword>
<feature type="transmembrane region" description="Helical" evidence="2">
    <location>
        <begin position="47"/>
        <end position="66"/>
    </location>
</feature>
<organism evidence="3 4">
    <name type="scientific">Fusobacterium nucleatum subsp. polymorphum</name>
    <name type="common">Fusobacterium polymorphum</name>
    <dbReference type="NCBI Taxonomy" id="76857"/>
    <lineage>
        <taxon>Bacteria</taxon>
        <taxon>Fusobacteriati</taxon>
        <taxon>Fusobacteriota</taxon>
        <taxon>Fusobacteriia</taxon>
        <taxon>Fusobacteriales</taxon>
        <taxon>Fusobacteriaceae</taxon>
        <taxon>Fusobacterium</taxon>
    </lineage>
</organism>
<keyword evidence="4" id="KW-1185">Reference proteome</keyword>
<sequence>MLMENKTLYFLWDSRHFLKELKKDYKKFLIFFFLGILLLLYQQRLFLINIIVAILFSSLLPLLVVIECYRCEKYKYIIEELFIEEDKIIIFHNNKKERIEKYKIKFDEIVDLECKDGFFLNPYRPDTFFHKHIEKCRLLKIKLKTKKVISFGFFLEEKEARKIIKTIKESKENYEKFQKEIKESQENKKN</sequence>
<proteinExistence type="predicted"/>
<reference evidence="3 4" key="1">
    <citation type="submission" date="2017-06" db="EMBL/GenBank/DDBJ databases">
        <title>Draft genome sequence of Fusobacterium nucleatum subsp. polymorphum KCOM 1260 (=ChDC F218).</title>
        <authorList>
            <person name="Kook J.-K."/>
            <person name="Park S.-N."/>
            <person name="Lim Y.K."/>
            <person name="Roh H."/>
        </authorList>
    </citation>
    <scope>NUCLEOTIDE SEQUENCE [LARGE SCALE GENOMIC DNA]</scope>
    <source>
        <strain evidence="4">KCOM 1260 (ChDC F218)</strain>
    </source>
</reference>
<evidence type="ECO:0000313" key="3">
    <source>
        <dbReference type="EMBL" id="ASC04222.1"/>
    </source>
</evidence>
<evidence type="ECO:0000256" key="2">
    <source>
        <dbReference type="SAM" id="Phobius"/>
    </source>
</evidence>
<keyword evidence="2" id="KW-1133">Transmembrane helix</keyword>
<evidence type="ECO:0000313" key="4">
    <source>
        <dbReference type="Proteomes" id="UP000196759"/>
    </source>
</evidence>
<dbReference type="AlphaFoldDB" id="A0A1Z3CMW2"/>
<dbReference type="EMBL" id="CP021934">
    <property type="protein sequence ID" value="ASC04222.1"/>
    <property type="molecule type" value="Genomic_DNA"/>
</dbReference>
<evidence type="ECO:0000256" key="1">
    <source>
        <dbReference type="SAM" id="Coils"/>
    </source>
</evidence>
<keyword evidence="2" id="KW-0812">Transmembrane</keyword>
<feature type="coiled-coil region" evidence="1">
    <location>
        <begin position="160"/>
        <end position="187"/>
    </location>
</feature>
<name>A0A1Z3CMW2_FUSNP</name>
<accession>A0A1Z3CMW2</accession>
<keyword evidence="2" id="KW-0472">Membrane</keyword>
<feature type="transmembrane region" description="Helical" evidence="2">
    <location>
        <begin position="25"/>
        <end position="41"/>
    </location>
</feature>
<protein>
    <submittedName>
        <fullName evidence="3">Uncharacterized protein</fullName>
    </submittedName>
</protein>
<dbReference type="Proteomes" id="UP000196759">
    <property type="component" value="Chromosome"/>
</dbReference>